<dbReference type="GO" id="GO:0003743">
    <property type="term" value="F:translation initiation factor activity"/>
    <property type="evidence" value="ECO:0007669"/>
    <property type="project" value="TreeGrafter"/>
</dbReference>
<name>A0AAV2NLM5_9HYME</name>
<evidence type="ECO:0000256" key="4">
    <source>
        <dbReference type="ARBA" id="ARBA00022540"/>
    </source>
</evidence>
<organism evidence="7 8">
    <name type="scientific">Lasius platythorax</name>
    <dbReference type="NCBI Taxonomy" id="488582"/>
    <lineage>
        <taxon>Eukaryota</taxon>
        <taxon>Metazoa</taxon>
        <taxon>Ecdysozoa</taxon>
        <taxon>Arthropoda</taxon>
        <taxon>Hexapoda</taxon>
        <taxon>Insecta</taxon>
        <taxon>Pterygota</taxon>
        <taxon>Neoptera</taxon>
        <taxon>Endopterygota</taxon>
        <taxon>Hymenoptera</taxon>
        <taxon>Apocrita</taxon>
        <taxon>Aculeata</taxon>
        <taxon>Formicoidea</taxon>
        <taxon>Formicidae</taxon>
        <taxon>Formicinae</taxon>
        <taxon>Lasius</taxon>
        <taxon>Lasius</taxon>
    </lineage>
</organism>
<sequence length="60" mass="6733">MGHITIKQRCVIHNCILCNDCTIEEGTELKDCLVGAQHIVTSGNQHSREVLTHAHRLIEI</sequence>
<comment type="subcellular location">
    <subcellularLocation>
        <location evidence="1">Cytoplasm</location>
        <location evidence="1">Cytosol</location>
    </subcellularLocation>
</comment>
<dbReference type="Gene3D" id="2.160.10.10">
    <property type="entry name" value="Hexapeptide repeat proteins"/>
    <property type="match status" value="1"/>
</dbReference>
<dbReference type="GO" id="GO:0002183">
    <property type="term" value="P:cytoplasmic translational initiation"/>
    <property type="evidence" value="ECO:0007669"/>
    <property type="project" value="TreeGrafter"/>
</dbReference>
<keyword evidence="5" id="KW-0648">Protein biosynthesis</keyword>
<keyword evidence="4" id="KW-0396">Initiation factor</keyword>
<gene>
    <name evidence="7" type="ORF">LPLAT_LOCUS7368</name>
</gene>
<evidence type="ECO:0000313" key="7">
    <source>
        <dbReference type="EMBL" id="CAL1681319.1"/>
    </source>
</evidence>
<evidence type="ECO:0000256" key="1">
    <source>
        <dbReference type="ARBA" id="ARBA00004514"/>
    </source>
</evidence>
<dbReference type="InterPro" id="IPR051960">
    <property type="entry name" value="eIF2B_gamma"/>
</dbReference>
<reference evidence="7" key="1">
    <citation type="submission" date="2024-04" db="EMBL/GenBank/DDBJ databases">
        <authorList>
            <consortium name="Molecular Ecology Group"/>
        </authorList>
    </citation>
    <scope>NUCLEOTIDE SEQUENCE</scope>
</reference>
<comment type="similarity">
    <text evidence="2">Belongs to the eIF-2B gamma/epsilon subunits family.</text>
</comment>
<dbReference type="EMBL" id="OZ034826">
    <property type="protein sequence ID" value="CAL1681319.1"/>
    <property type="molecule type" value="Genomic_DNA"/>
</dbReference>
<dbReference type="PANTHER" id="PTHR45989">
    <property type="entry name" value="TRANSLATION INITIATION FACTOR EIF-2B SUBUNIT GAMMA"/>
    <property type="match status" value="1"/>
</dbReference>
<proteinExistence type="inferred from homology"/>
<dbReference type="PANTHER" id="PTHR45989:SF1">
    <property type="entry name" value="TRANSLATION INITIATION FACTOR EIF-2B SUBUNIT GAMMA"/>
    <property type="match status" value="1"/>
</dbReference>
<evidence type="ECO:0000256" key="2">
    <source>
        <dbReference type="ARBA" id="ARBA00007878"/>
    </source>
</evidence>
<protein>
    <submittedName>
        <fullName evidence="7">Uncharacterized protein</fullName>
    </submittedName>
</protein>
<comment type="subunit">
    <text evidence="6">Component of the translation initiation factor 2B (eIF2B) complex which is a heterodecamer of two sets of five different subunits: alpha, beta, gamma, delta and epsilon. Subunits alpha, beta and delta comprise a regulatory subcomplex and subunits epsilon and gamma comprise a catalytic subcomplex. Within the complex, the hexameric regulatory complex resides at the center, with the two heterodimeric catalytic subcomplexes bound on opposite sides.</text>
</comment>
<dbReference type="GO" id="GO:0005085">
    <property type="term" value="F:guanyl-nucleotide exchange factor activity"/>
    <property type="evidence" value="ECO:0007669"/>
    <property type="project" value="TreeGrafter"/>
</dbReference>
<dbReference type="Proteomes" id="UP001497644">
    <property type="component" value="Chromosome 3"/>
</dbReference>
<dbReference type="InterPro" id="IPR011004">
    <property type="entry name" value="Trimer_LpxA-like_sf"/>
</dbReference>
<keyword evidence="8" id="KW-1185">Reference proteome</keyword>
<evidence type="ECO:0000256" key="6">
    <source>
        <dbReference type="ARBA" id="ARBA00046432"/>
    </source>
</evidence>
<dbReference type="GO" id="GO:0005829">
    <property type="term" value="C:cytosol"/>
    <property type="evidence" value="ECO:0007669"/>
    <property type="project" value="UniProtKB-SubCell"/>
</dbReference>
<keyword evidence="3" id="KW-0963">Cytoplasm</keyword>
<dbReference type="GO" id="GO:0005851">
    <property type="term" value="C:eukaryotic translation initiation factor 2B complex"/>
    <property type="evidence" value="ECO:0007669"/>
    <property type="project" value="TreeGrafter"/>
</dbReference>
<dbReference type="AlphaFoldDB" id="A0AAV2NLM5"/>
<dbReference type="SUPFAM" id="SSF51161">
    <property type="entry name" value="Trimeric LpxA-like enzymes"/>
    <property type="match status" value="1"/>
</dbReference>
<accession>A0AAV2NLM5</accession>
<evidence type="ECO:0000256" key="3">
    <source>
        <dbReference type="ARBA" id="ARBA00022490"/>
    </source>
</evidence>
<evidence type="ECO:0000313" key="8">
    <source>
        <dbReference type="Proteomes" id="UP001497644"/>
    </source>
</evidence>
<evidence type="ECO:0000256" key="5">
    <source>
        <dbReference type="ARBA" id="ARBA00022917"/>
    </source>
</evidence>